<accession>A0A437R9J1</accession>
<gene>
    <name evidence="1" type="ORF">EOE66_20705</name>
</gene>
<dbReference type="Proteomes" id="UP000285575">
    <property type="component" value="Unassembled WGS sequence"/>
</dbReference>
<proteinExistence type="predicted"/>
<sequence length="562" mass="60001">MLSTGSKSPRAGIWQTVAVVQESSADLLVAVVPVSDSDLPFFIADGELTVVAARQGRDGKAALVMLAAQRPLLGQLTGLLLARRALPVGTDEGLRIHCHSVAVDAARRTVSVVASLVPGDSAVPKAVRDAAIVCVTRERAAEAQAAARWAVDEIDGSASPGPGAAGAAHERPALDITPLLELMPPGFAVRLNKSSVASADRAIAKAILSAPDPAHPPPRDGQYQALIVDAGAGRRLAVVTWQPHRGDPSYGEVRTAAERRLPRAFASPRQTGAHPPLQPVGRHDGIVRDARPFDPADPAWLGAFDSEAVFDFPDPQAAADRIRALQGQVGFEAIAWYQPHHTHAESAWGIYFDAANLDGFISSLLLDLQREGFGRGSDALAAKLGVGLVYEHVLFHAQVEAALTWMELQAGHAKFLPYQTRVCTAVRGTDDWLEEALANFWAWSWLSADSMLAMITGALTGSQHAALERIVQATLDRSPAGHRRWRDGRQRESWRTLATQTVSGKRVLPPPGIGLPLEPTLRGSLPFDFRPTDVPLRIVGAGRVVTSLLRSPAANNGRPAKV</sequence>
<evidence type="ECO:0000313" key="2">
    <source>
        <dbReference type="Proteomes" id="UP000285575"/>
    </source>
</evidence>
<dbReference type="EMBL" id="SACR01000007">
    <property type="protein sequence ID" value="RVU43367.1"/>
    <property type="molecule type" value="Genomic_DNA"/>
</dbReference>
<keyword evidence="2" id="KW-1185">Reference proteome</keyword>
<name>A0A437R9J1_9BURK</name>
<dbReference type="AlphaFoldDB" id="A0A437R9J1"/>
<evidence type="ECO:0000313" key="1">
    <source>
        <dbReference type="EMBL" id="RVU43367.1"/>
    </source>
</evidence>
<organism evidence="1 2">
    <name type="scientific">Rubrivivax rivuli</name>
    <dbReference type="NCBI Taxonomy" id="1862385"/>
    <lineage>
        <taxon>Bacteria</taxon>
        <taxon>Pseudomonadati</taxon>
        <taxon>Pseudomonadota</taxon>
        <taxon>Betaproteobacteria</taxon>
        <taxon>Burkholderiales</taxon>
        <taxon>Sphaerotilaceae</taxon>
        <taxon>Rubrivivax</taxon>
    </lineage>
</organism>
<dbReference type="RefSeq" id="WP_128230651.1">
    <property type="nucleotide sequence ID" value="NZ_SACR01000007.1"/>
</dbReference>
<dbReference type="OrthoDB" id="8880560at2"/>
<comment type="caution">
    <text evidence="1">The sequence shown here is derived from an EMBL/GenBank/DDBJ whole genome shotgun (WGS) entry which is preliminary data.</text>
</comment>
<reference evidence="1 2" key="1">
    <citation type="submission" date="2019-01" db="EMBL/GenBank/DDBJ databases">
        <authorList>
            <person name="Chen W.-M."/>
        </authorList>
    </citation>
    <scope>NUCLEOTIDE SEQUENCE [LARGE SCALE GENOMIC DNA]</scope>
    <source>
        <strain evidence="1 2">KYPY4</strain>
    </source>
</reference>
<protein>
    <submittedName>
        <fullName evidence="1">Uncharacterized protein</fullName>
    </submittedName>
</protein>